<dbReference type="InterPro" id="IPR050210">
    <property type="entry name" value="tRNA_Adenine-N(6)_MTase"/>
</dbReference>
<name>A0A0E9LRI6_9BACT</name>
<dbReference type="SUPFAM" id="SSF53335">
    <property type="entry name" value="S-adenosyl-L-methionine-dependent methyltransferases"/>
    <property type="match status" value="1"/>
</dbReference>
<dbReference type="PANTHER" id="PTHR47739:SF1">
    <property type="entry name" value="TRNA1(VAL) (ADENINE(37)-N6)-METHYLTRANSFERASE"/>
    <property type="match status" value="1"/>
</dbReference>
<gene>
    <name evidence="1" type="ORF">JCM15548_273</name>
</gene>
<dbReference type="STRING" id="1236989.JCM15548_273"/>
<dbReference type="GO" id="GO:0032259">
    <property type="term" value="P:methylation"/>
    <property type="evidence" value="ECO:0007669"/>
    <property type="project" value="UniProtKB-KW"/>
</dbReference>
<proteinExistence type="predicted"/>
<organism evidence="1 2">
    <name type="scientific">Geofilum rubicundum JCM 15548</name>
    <dbReference type="NCBI Taxonomy" id="1236989"/>
    <lineage>
        <taxon>Bacteria</taxon>
        <taxon>Pseudomonadati</taxon>
        <taxon>Bacteroidota</taxon>
        <taxon>Bacteroidia</taxon>
        <taxon>Marinilabiliales</taxon>
        <taxon>Marinilabiliaceae</taxon>
        <taxon>Geofilum</taxon>
    </lineage>
</organism>
<dbReference type="EMBL" id="BAZW01000001">
    <property type="protein sequence ID" value="GAO28207.1"/>
    <property type="molecule type" value="Genomic_DNA"/>
</dbReference>
<protein>
    <submittedName>
        <fullName evidence="1">tRNA (Adenine37-N(6))-methyltransferase TrmN6</fullName>
    </submittedName>
</protein>
<dbReference type="AlphaFoldDB" id="A0A0E9LRI6"/>
<dbReference type="Gene3D" id="3.40.50.150">
    <property type="entry name" value="Vaccinia Virus protein VP39"/>
    <property type="match status" value="1"/>
</dbReference>
<accession>A0A0E9LRI6</accession>
<keyword evidence="1" id="KW-0489">Methyltransferase</keyword>
<comment type="caution">
    <text evidence="1">The sequence shown here is derived from an EMBL/GenBank/DDBJ whole genome shotgun (WGS) entry which is preliminary data.</text>
</comment>
<evidence type="ECO:0000313" key="1">
    <source>
        <dbReference type="EMBL" id="GAO28207.1"/>
    </source>
</evidence>
<evidence type="ECO:0000313" key="2">
    <source>
        <dbReference type="Proteomes" id="UP000032900"/>
    </source>
</evidence>
<dbReference type="InterPro" id="IPR029063">
    <property type="entry name" value="SAM-dependent_MTases_sf"/>
</dbReference>
<dbReference type="PANTHER" id="PTHR47739">
    <property type="entry name" value="TRNA1(VAL) (ADENINE(37)-N6)-METHYLTRANSFERASE"/>
    <property type="match status" value="1"/>
</dbReference>
<dbReference type="Proteomes" id="UP000032900">
    <property type="component" value="Unassembled WGS sequence"/>
</dbReference>
<keyword evidence="2" id="KW-1185">Reference proteome</keyword>
<keyword evidence="1" id="KW-0808">Transferase</keyword>
<dbReference type="GO" id="GO:0008168">
    <property type="term" value="F:methyltransferase activity"/>
    <property type="evidence" value="ECO:0007669"/>
    <property type="project" value="UniProtKB-KW"/>
</dbReference>
<sequence>MKVGTDGVLLGAWTPVDGAQTILDVGSGTGLLALMLAQRAPEALLRVLSWIRMPACNPERIFNAHPGPVGWKWWRAISGRFLSSPIDALI</sequence>
<dbReference type="RefSeq" id="WP_062122059.1">
    <property type="nucleotide sequence ID" value="NZ_BAZW01000001.1"/>
</dbReference>
<reference evidence="1 2" key="1">
    <citation type="journal article" date="2015" name="Microbes Environ.">
        <title>Distribution and evolution of nitrogen fixation genes in the phylum bacteroidetes.</title>
        <authorList>
            <person name="Inoue J."/>
            <person name="Oshima K."/>
            <person name="Suda W."/>
            <person name="Sakamoto M."/>
            <person name="Iino T."/>
            <person name="Noda S."/>
            <person name="Hongoh Y."/>
            <person name="Hattori M."/>
            <person name="Ohkuma M."/>
        </authorList>
    </citation>
    <scope>NUCLEOTIDE SEQUENCE [LARGE SCALE GENOMIC DNA]</scope>
    <source>
        <strain evidence="1">JCM 15548</strain>
    </source>
</reference>